<dbReference type="AlphaFoldDB" id="A0A392VU50"/>
<sequence length="31" mass="3468">MKVVMMQSKDDMTVSSRDRSAQPVLVENVVS</sequence>
<keyword evidence="3" id="KW-1185">Reference proteome</keyword>
<feature type="region of interest" description="Disordered" evidence="1">
    <location>
        <begin position="1"/>
        <end position="31"/>
    </location>
</feature>
<comment type="caution">
    <text evidence="2">The sequence shown here is derived from an EMBL/GenBank/DDBJ whole genome shotgun (WGS) entry which is preliminary data.</text>
</comment>
<evidence type="ECO:0000313" key="3">
    <source>
        <dbReference type="Proteomes" id="UP000265520"/>
    </source>
</evidence>
<name>A0A392VU50_9FABA</name>
<protein>
    <submittedName>
        <fullName evidence="2">Uncharacterized protein</fullName>
    </submittedName>
</protein>
<proteinExistence type="predicted"/>
<evidence type="ECO:0000256" key="1">
    <source>
        <dbReference type="SAM" id="MobiDB-lite"/>
    </source>
</evidence>
<dbReference type="Proteomes" id="UP000265520">
    <property type="component" value="Unassembled WGS sequence"/>
</dbReference>
<evidence type="ECO:0000313" key="2">
    <source>
        <dbReference type="EMBL" id="MCI90245.1"/>
    </source>
</evidence>
<organism evidence="2 3">
    <name type="scientific">Trifolium medium</name>
    <dbReference type="NCBI Taxonomy" id="97028"/>
    <lineage>
        <taxon>Eukaryota</taxon>
        <taxon>Viridiplantae</taxon>
        <taxon>Streptophyta</taxon>
        <taxon>Embryophyta</taxon>
        <taxon>Tracheophyta</taxon>
        <taxon>Spermatophyta</taxon>
        <taxon>Magnoliopsida</taxon>
        <taxon>eudicotyledons</taxon>
        <taxon>Gunneridae</taxon>
        <taxon>Pentapetalae</taxon>
        <taxon>rosids</taxon>
        <taxon>fabids</taxon>
        <taxon>Fabales</taxon>
        <taxon>Fabaceae</taxon>
        <taxon>Papilionoideae</taxon>
        <taxon>50 kb inversion clade</taxon>
        <taxon>NPAAA clade</taxon>
        <taxon>Hologalegina</taxon>
        <taxon>IRL clade</taxon>
        <taxon>Trifolieae</taxon>
        <taxon>Trifolium</taxon>
    </lineage>
</organism>
<reference evidence="2 3" key="1">
    <citation type="journal article" date="2018" name="Front. Plant Sci.">
        <title>Red Clover (Trifolium pratense) and Zigzag Clover (T. medium) - A Picture of Genomic Similarities and Differences.</title>
        <authorList>
            <person name="Dluhosova J."/>
            <person name="Istvanek J."/>
            <person name="Nedelnik J."/>
            <person name="Repkova J."/>
        </authorList>
    </citation>
    <scope>NUCLEOTIDE SEQUENCE [LARGE SCALE GENOMIC DNA]</scope>
    <source>
        <strain evidence="3">cv. 10/8</strain>
        <tissue evidence="2">Leaf</tissue>
    </source>
</reference>
<feature type="compositionally biased region" description="Basic and acidic residues" evidence="1">
    <location>
        <begin position="8"/>
        <end position="20"/>
    </location>
</feature>
<dbReference type="EMBL" id="LXQA011239070">
    <property type="protein sequence ID" value="MCI90245.1"/>
    <property type="molecule type" value="Genomic_DNA"/>
</dbReference>
<feature type="non-terminal residue" evidence="2">
    <location>
        <position position="31"/>
    </location>
</feature>
<accession>A0A392VU50</accession>